<feature type="compositionally biased region" description="Polar residues" evidence="1">
    <location>
        <begin position="105"/>
        <end position="114"/>
    </location>
</feature>
<dbReference type="InterPro" id="IPR036915">
    <property type="entry name" value="Cyclin-like_sf"/>
</dbReference>
<dbReference type="SUPFAM" id="SSF47954">
    <property type="entry name" value="Cyclin-like"/>
    <property type="match status" value="1"/>
</dbReference>
<dbReference type="EMBL" id="KV454408">
    <property type="protein sequence ID" value="ODQ66348.1"/>
    <property type="molecule type" value="Genomic_DNA"/>
</dbReference>
<name>A0A1E3PLY8_9ASCO</name>
<accession>A0A1E3PLY8</accession>
<feature type="region of interest" description="Disordered" evidence="1">
    <location>
        <begin position="74"/>
        <end position="119"/>
    </location>
</feature>
<organism evidence="2 3">
    <name type="scientific">Nadsonia fulvescens var. elongata DSM 6958</name>
    <dbReference type="NCBI Taxonomy" id="857566"/>
    <lineage>
        <taxon>Eukaryota</taxon>
        <taxon>Fungi</taxon>
        <taxon>Dikarya</taxon>
        <taxon>Ascomycota</taxon>
        <taxon>Saccharomycotina</taxon>
        <taxon>Dipodascomycetes</taxon>
        <taxon>Dipodascales</taxon>
        <taxon>Dipodascales incertae sedis</taxon>
        <taxon>Nadsonia</taxon>
    </lineage>
</organism>
<gene>
    <name evidence="2" type="ORF">NADFUDRAFT_50265</name>
</gene>
<evidence type="ECO:0008006" key="4">
    <source>
        <dbReference type="Google" id="ProtNLM"/>
    </source>
</evidence>
<keyword evidence="3" id="KW-1185">Reference proteome</keyword>
<feature type="compositionally biased region" description="Low complexity" evidence="1">
    <location>
        <begin position="74"/>
        <end position="104"/>
    </location>
</feature>
<protein>
    <recommendedName>
        <fullName evidence="4">Cyclin N-terminal domain-containing protein</fullName>
    </recommendedName>
</protein>
<evidence type="ECO:0000256" key="1">
    <source>
        <dbReference type="SAM" id="MobiDB-lite"/>
    </source>
</evidence>
<feature type="compositionally biased region" description="Polar residues" evidence="1">
    <location>
        <begin position="1"/>
        <end position="10"/>
    </location>
</feature>
<feature type="region of interest" description="Disordered" evidence="1">
    <location>
        <begin position="1"/>
        <end position="31"/>
    </location>
</feature>
<dbReference type="AlphaFoldDB" id="A0A1E3PLY8"/>
<feature type="compositionally biased region" description="Polar residues" evidence="1">
    <location>
        <begin position="18"/>
        <end position="31"/>
    </location>
</feature>
<evidence type="ECO:0000313" key="2">
    <source>
        <dbReference type="EMBL" id="ODQ66348.1"/>
    </source>
</evidence>
<proteinExistence type="predicted"/>
<reference evidence="2 3" key="1">
    <citation type="journal article" date="2016" name="Proc. Natl. Acad. Sci. U.S.A.">
        <title>Comparative genomics of biotechnologically important yeasts.</title>
        <authorList>
            <person name="Riley R."/>
            <person name="Haridas S."/>
            <person name="Wolfe K.H."/>
            <person name="Lopes M.R."/>
            <person name="Hittinger C.T."/>
            <person name="Goeker M."/>
            <person name="Salamov A.A."/>
            <person name="Wisecaver J.H."/>
            <person name="Long T.M."/>
            <person name="Calvey C.H."/>
            <person name="Aerts A.L."/>
            <person name="Barry K.W."/>
            <person name="Choi C."/>
            <person name="Clum A."/>
            <person name="Coughlan A.Y."/>
            <person name="Deshpande S."/>
            <person name="Douglass A.P."/>
            <person name="Hanson S.J."/>
            <person name="Klenk H.-P."/>
            <person name="LaButti K.M."/>
            <person name="Lapidus A."/>
            <person name="Lindquist E.A."/>
            <person name="Lipzen A.M."/>
            <person name="Meier-Kolthoff J.P."/>
            <person name="Ohm R.A."/>
            <person name="Otillar R.P."/>
            <person name="Pangilinan J.L."/>
            <person name="Peng Y."/>
            <person name="Rokas A."/>
            <person name="Rosa C.A."/>
            <person name="Scheuner C."/>
            <person name="Sibirny A.A."/>
            <person name="Slot J.C."/>
            <person name="Stielow J.B."/>
            <person name="Sun H."/>
            <person name="Kurtzman C.P."/>
            <person name="Blackwell M."/>
            <person name="Grigoriev I.V."/>
            <person name="Jeffries T.W."/>
        </authorList>
    </citation>
    <scope>NUCLEOTIDE SEQUENCE [LARGE SCALE GENOMIC DNA]</scope>
    <source>
        <strain evidence="2 3">DSM 6958</strain>
    </source>
</reference>
<sequence>MSTYTPTPTRSDFGLPSSEFNTSPPSWQDPNSPWIANEDLNIDIFPISHNPTMMPPSDPSYSHSLIQHGQLLQQLQRQIQQERTSYSTNSPSTSPLLSPSFSESNIPSLSSRGISTATSTTSFSTHGTVFSPLSSIDGNEFFHEDFDSELAFDLDLLNNNRAILNQRPSVPSNTLKSSINNSHPQETQKLSGTAAYLSFLFPSTLPRVSTEAIEQILYSLKLPLNYIALAGCLIDALSNQFFRTWLNNFPLTFNSIHIHPETIVLTTLIIATKFLDDYPGSARISTENNQRLLNRILEPNCCEDGDFTITAENLNKLEGWILQDLDYNILALLENDGVEFMKCQFRSCGPVTEYE</sequence>
<evidence type="ECO:0000313" key="3">
    <source>
        <dbReference type="Proteomes" id="UP000095009"/>
    </source>
</evidence>
<dbReference type="OrthoDB" id="3877279at2759"/>
<dbReference type="Proteomes" id="UP000095009">
    <property type="component" value="Unassembled WGS sequence"/>
</dbReference>